<organism evidence="1 2">
    <name type="scientific">Penicillium malachiteum</name>
    <dbReference type="NCBI Taxonomy" id="1324776"/>
    <lineage>
        <taxon>Eukaryota</taxon>
        <taxon>Fungi</taxon>
        <taxon>Dikarya</taxon>
        <taxon>Ascomycota</taxon>
        <taxon>Pezizomycotina</taxon>
        <taxon>Eurotiomycetes</taxon>
        <taxon>Eurotiomycetidae</taxon>
        <taxon>Eurotiales</taxon>
        <taxon>Aspergillaceae</taxon>
        <taxon>Penicillium</taxon>
    </lineage>
</organism>
<accession>A0AAD6HNG6</accession>
<reference evidence="1" key="1">
    <citation type="journal article" date="2023" name="IMA Fungus">
        <title>Comparative genomic study of the Penicillium genus elucidates a diverse pangenome and 15 lateral gene transfer events.</title>
        <authorList>
            <person name="Petersen C."/>
            <person name="Sorensen T."/>
            <person name="Nielsen M.R."/>
            <person name="Sondergaard T.E."/>
            <person name="Sorensen J.L."/>
            <person name="Fitzpatrick D.A."/>
            <person name="Frisvad J.C."/>
            <person name="Nielsen K.L."/>
        </authorList>
    </citation>
    <scope>NUCLEOTIDE SEQUENCE</scope>
    <source>
        <strain evidence="1">IBT 17514</strain>
    </source>
</reference>
<proteinExistence type="predicted"/>
<comment type="caution">
    <text evidence="1">The sequence shown here is derived from an EMBL/GenBank/DDBJ whole genome shotgun (WGS) entry which is preliminary data.</text>
</comment>
<dbReference type="SUPFAM" id="SSF56112">
    <property type="entry name" value="Protein kinase-like (PK-like)"/>
    <property type="match status" value="1"/>
</dbReference>
<dbReference type="InterPro" id="IPR051678">
    <property type="entry name" value="AGP_Transferase"/>
</dbReference>
<dbReference type="InterPro" id="IPR011009">
    <property type="entry name" value="Kinase-like_dom_sf"/>
</dbReference>
<dbReference type="AlphaFoldDB" id="A0AAD6HNG6"/>
<dbReference type="EMBL" id="JAQJAN010000006">
    <property type="protein sequence ID" value="KAJ5727867.1"/>
    <property type="molecule type" value="Genomic_DNA"/>
</dbReference>
<sequence length="492" mass="56679">MDPSELLEDLHRVEGQIWFDKMREVYNAGRICPWVSTFHPDRLSCEIKGKPLHGSFNWALKVVFSDGTAWLVRFPRGGHISKDIMDEKVTMEVSTLRLLRSQTTIPVPTVRAWGLAADNTLGVGPFIMMDFIEGKSLLDLLLDPDVENPTRHMRQDISLDKVTRIYRQMANFMLQMYHINFDKIGSLPWPETEATGLPRPLTFKAHEMRHTAGVDVFGDRTKGFASADEYIKHLVNENWTLITNQANGIQHRDHARMLYGAWQVIRQVVETGDFINKNYNTSQFKLICDDLGLANLIVRSEEDLTVVGVIDLEWSYVGPAQMAGSAPYWLLQDRPTSMDWDCVDGRRSAAGNRYFRHLRLYLRILEEEEAKVPEYKHELSDMIKWSQETGAMWLHMLVSNAFGGTSTFPFTEFRQHLGGEPQWVRREQEFKGPVMESFAARKELELRGYWEAVRVMKRGWRSSGTRSLLLRSSWIGGLRCFGREGMLSQAKE</sequence>
<evidence type="ECO:0000313" key="1">
    <source>
        <dbReference type="EMBL" id="KAJ5727867.1"/>
    </source>
</evidence>
<protein>
    <submittedName>
        <fullName evidence="1">Phosphotransferase enzyme family protein</fullName>
    </submittedName>
</protein>
<reference evidence="1" key="2">
    <citation type="submission" date="2023-01" db="EMBL/GenBank/DDBJ databases">
        <authorList>
            <person name="Petersen C."/>
        </authorList>
    </citation>
    <scope>NUCLEOTIDE SEQUENCE</scope>
    <source>
        <strain evidence="1">IBT 17514</strain>
    </source>
</reference>
<dbReference type="PANTHER" id="PTHR21310:SF37">
    <property type="entry name" value="AMINOGLYCOSIDE PHOSPHOTRANSFERASE DOMAIN-CONTAINING PROTEIN"/>
    <property type="match status" value="1"/>
</dbReference>
<dbReference type="PANTHER" id="PTHR21310">
    <property type="entry name" value="AMINOGLYCOSIDE PHOSPHOTRANSFERASE-RELATED-RELATED"/>
    <property type="match status" value="1"/>
</dbReference>
<dbReference type="Proteomes" id="UP001215712">
    <property type="component" value="Unassembled WGS sequence"/>
</dbReference>
<evidence type="ECO:0000313" key="2">
    <source>
        <dbReference type="Proteomes" id="UP001215712"/>
    </source>
</evidence>
<keyword evidence="2" id="KW-1185">Reference proteome</keyword>
<name>A0AAD6HNG6_9EURO</name>
<gene>
    <name evidence="1" type="ORF">N7493_005687</name>
</gene>